<feature type="compositionally biased region" description="Acidic residues" evidence="1">
    <location>
        <begin position="303"/>
        <end position="332"/>
    </location>
</feature>
<feature type="region of interest" description="Disordered" evidence="1">
    <location>
        <begin position="490"/>
        <end position="544"/>
    </location>
</feature>
<feature type="compositionally biased region" description="Basic and acidic residues" evidence="1">
    <location>
        <begin position="245"/>
        <end position="264"/>
    </location>
</feature>
<proteinExistence type="predicted"/>
<dbReference type="AlphaFoldDB" id="A0A9N8Z318"/>
<dbReference type="OrthoDB" id="2398301at2759"/>
<keyword evidence="3" id="KW-1185">Reference proteome</keyword>
<dbReference type="EMBL" id="CAJVPK010000181">
    <property type="protein sequence ID" value="CAG8468514.1"/>
    <property type="molecule type" value="Genomic_DNA"/>
</dbReference>
<accession>A0A9N8Z318</accession>
<evidence type="ECO:0000256" key="1">
    <source>
        <dbReference type="SAM" id="MobiDB-lite"/>
    </source>
</evidence>
<feature type="compositionally biased region" description="Low complexity" evidence="1">
    <location>
        <begin position="491"/>
        <end position="509"/>
    </location>
</feature>
<feature type="compositionally biased region" description="Low complexity" evidence="1">
    <location>
        <begin position="518"/>
        <end position="529"/>
    </location>
</feature>
<feature type="region of interest" description="Disordered" evidence="1">
    <location>
        <begin position="76"/>
        <end position="96"/>
    </location>
</feature>
<feature type="compositionally biased region" description="Polar residues" evidence="1">
    <location>
        <begin position="564"/>
        <end position="576"/>
    </location>
</feature>
<protein>
    <submittedName>
        <fullName evidence="2">8409_t:CDS:1</fullName>
    </submittedName>
</protein>
<reference evidence="2" key="1">
    <citation type="submission" date="2021-06" db="EMBL/GenBank/DDBJ databases">
        <authorList>
            <person name="Kallberg Y."/>
            <person name="Tangrot J."/>
            <person name="Rosling A."/>
        </authorList>
    </citation>
    <scope>NUCLEOTIDE SEQUENCE</scope>
    <source>
        <strain evidence="2">AZ414A</strain>
    </source>
</reference>
<evidence type="ECO:0000313" key="3">
    <source>
        <dbReference type="Proteomes" id="UP000789706"/>
    </source>
</evidence>
<name>A0A9N8Z318_9GLOM</name>
<feature type="region of interest" description="Disordered" evidence="1">
    <location>
        <begin position="564"/>
        <end position="588"/>
    </location>
</feature>
<feature type="compositionally biased region" description="Low complexity" evidence="1">
    <location>
        <begin position="162"/>
        <end position="225"/>
    </location>
</feature>
<feature type="region of interest" description="Disordered" evidence="1">
    <location>
        <begin position="154"/>
        <end position="450"/>
    </location>
</feature>
<organism evidence="2 3">
    <name type="scientific">Diversispora eburnea</name>
    <dbReference type="NCBI Taxonomy" id="1213867"/>
    <lineage>
        <taxon>Eukaryota</taxon>
        <taxon>Fungi</taxon>
        <taxon>Fungi incertae sedis</taxon>
        <taxon>Mucoromycota</taxon>
        <taxon>Glomeromycotina</taxon>
        <taxon>Glomeromycetes</taxon>
        <taxon>Diversisporales</taxon>
        <taxon>Diversisporaceae</taxon>
        <taxon>Diversispora</taxon>
    </lineage>
</organism>
<gene>
    <name evidence="2" type="ORF">DEBURN_LOCUS3043</name>
</gene>
<dbReference type="Proteomes" id="UP000789706">
    <property type="component" value="Unassembled WGS sequence"/>
</dbReference>
<evidence type="ECO:0000313" key="2">
    <source>
        <dbReference type="EMBL" id="CAG8468514.1"/>
    </source>
</evidence>
<feature type="compositionally biased region" description="Basic and acidic residues" evidence="1">
    <location>
        <begin position="287"/>
        <end position="302"/>
    </location>
</feature>
<sequence>MSVNIDNSGIFSRLQLARALKEDPNNPDNDPPENSAIFLRQRARNSPAPTGHFYIPRPANLLTPPILAKLESPQNDLQNQGRGLQPTPTITTNNSTAFDDRRCSLIGKPATLLDVRKSMLDTRQSIHNMVPFSPASSHRTSLMLQQHKSLPDLSTTAKQSHRLSNLPINNSNSRPSSSHNPSSRPTSSLNPSSRPTSSLNPSSRPTSSLNPSSRPTSSYNPSSRPTKSKKTFTPQDSEEDSSSESEIHKKQSEVLSKAKSEKSKKNVLLKSKNKIGVDNDSESSDSSTEKKNKSLSKSKLEKVEEEDSDDTEESMDEDEDSDESESESEDDTPLALKVTPKIKVAPPNKVVKKNGKRVEAWLDTVSNPEPETNKRNRRPPSAYNPTTSSPLNPMGFGYRLSPTPEPIPISENRRPHSSTEDFYISKPQFQQRKRANSEFVPKGNKNMPEQLSPQFTQIGRVSPSPRQDSGYWARDTLTALSEDFRHLSLMNDSSSSNSNNSQSKSDSSSGLMKHRENSSLSSFGSRSHSPQVPSPTLRYSRSRDSLYATNNRQSYYMTNNISNRISSEPLSSNNRVSYYPPQQKYRVR</sequence>
<comment type="caution">
    <text evidence="2">The sequence shown here is derived from an EMBL/GenBank/DDBJ whole genome shotgun (WGS) entry which is preliminary data.</text>
</comment>